<accession>A0A1H0YHS7</accession>
<evidence type="ECO:0000256" key="3">
    <source>
        <dbReference type="ARBA" id="ARBA00023125"/>
    </source>
</evidence>
<keyword evidence="4" id="KW-0804">Transcription</keyword>
<reference evidence="7 10" key="3">
    <citation type="submission" date="2018-07" db="EMBL/GenBank/DDBJ databases">
        <title>Genome sequence of extremly halophilic archaeon Halopelagius longus strain BC12-B1.</title>
        <authorList>
            <person name="Zhang X."/>
        </authorList>
    </citation>
    <scope>NUCLEOTIDE SEQUENCE [LARGE SCALE GENOMIC DNA]</scope>
    <source>
        <strain evidence="7 10">BC12-B1</strain>
    </source>
</reference>
<evidence type="ECO:0000256" key="5">
    <source>
        <dbReference type="PROSITE-ProRule" id="PRU00335"/>
    </source>
</evidence>
<evidence type="ECO:0000259" key="6">
    <source>
        <dbReference type="PROSITE" id="PS50977"/>
    </source>
</evidence>
<dbReference type="GO" id="GO:0003677">
    <property type="term" value="F:DNA binding"/>
    <property type="evidence" value="ECO:0007669"/>
    <property type="project" value="UniProtKB-UniRule"/>
</dbReference>
<evidence type="ECO:0000313" key="9">
    <source>
        <dbReference type="Proteomes" id="UP000199289"/>
    </source>
</evidence>
<dbReference type="Pfam" id="PF00440">
    <property type="entry name" value="TetR_N"/>
    <property type="match status" value="1"/>
</dbReference>
<dbReference type="InterPro" id="IPR001647">
    <property type="entry name" value="HTH_TetR"/>
</dbReference>
<evidence type="ECO:0000256" key="2">
    <source>
        <dbReference type="ARBA" id="ARBA00023015"/>
    </source>
</evidence>
<reference evidence="8" key="1">
    <citation type="submission" date="2016-10" db="EMBL/GenBank/DDBJ databases">
        <authorList>
            <person name="de Groot N.N."/>
        </authorList>
    </citation>
    <scope>NUCLEOTIDE SEQUENCE [LARGE SCALE GENOMIC DNA]</scope>
    <source>
        <strain evidence="8">CGMCC 1.12397</strain>
    </source>
</reference>
<dbReference type="SUPFAM" id="SSF46689">
    <property type="entry name" value="Homeodomain-like"/>
    <property type="match status" value="1"/>
</dbReference>
<dbReference type="InterPro" id="IPR009057">
    <property type="entry name" value="Homeodomain-like_sf"/>
</dbReference>
<dbReference type="EMBL" id="QQST01000001">
    <property type="protein sequence ID" value="RDI72497.1"/>
    <property type="molecule type" value="Genomic_DNA"/>
</dbReference>
<dbReference type="Proteomes" id="UP000255421">
    <property type="component" value="Unassembled WGS sequence"/>
</dbReference>
<evidence type="ECO:0000313" key="8">
    <source>
        <dbReference type="EMBL" id="SDQ14658.1"/>
    </source>
</evidence>
<keyword evidence="2" id="KW-0805">Transcription regulation</keyword>
<evidence type="ECO:0000256" key="1">
    <source>
        <dbReference type="ARBA" id="ARBA00022491"/>
    </source>
</evidence>
<dbReference type="SUPFAM" id="SSF48498">
    <property type="entry name" value="Tetracyclin repressor-like, C-terminal domain"/>
    <property type="match status" value="1"/>
</dbReference>
<dbReference type="Proteomes" id="UP000199289">
    <property type="component" value="Unassembled WGS sequence"/>
</dbReference>
<name>A0A1H0YHS7_9EURY</name>
<dbReference type="OrthoDB" id="135877at2157"/>
<dbReference type="InterPro" id="IPR039538">
    <property type="entry name" value="BetI_C"/>
</dbReference>
<dbReference type="RefSeq" id="WP_092532794.1">
    <property type="nucleotide sequence ID" value="NZ_FNKQ01000001.1"/>
</dbReference>
<dbReference type="EMBL" id="FNKQ01000001">
    <property type="protein sequence ID" value="SDQ14658.1"/>
    <property type="molecule type" value="Genomic_DNA"/>
</dbReference>
<keyword evidence="10" id="KW-1185">Reference proteome</keyword>
<feature type="DNA-binding region" description="H-T-H motif" evidence="5">
    <location>
        <begin position="26"/>
        <end position="45"/>
    </location>
</feature>
<proteinExistence type="predicted"/>
<protein>
    <submittedName>
        <fullName evidence="7">TetR family transcriptional regulator</fullName>
    </submittedName>
    <submittedName>
        <fullName evidence="8">Transcriptional regulator, TetR family</fullName>
    </submittedName>
</protein>
<dbReference type="Gene3D" id="1.10.357.10">
    <property type="entry name" value="Tetracycline Repressor, domain 2"/>
    <property type="match status" value="1"/>
</dbReference>
<keyword evidence="3 5" id="KW-0238">DNA-binding</keyword>
<evidence type="ECO:0000256" key="4">
    <source>
        <dbReference type="ARBA" id="ARBA00023163"/>
    </source>
</evidence>
<dbReference type="PANTHER" id="PTHR47506">
    <property type="entry name" value="TRANSCRIPTIONAL REGULATORY PROTEIN"/>
    <property type="match status" value="1"/>
</dbReference>
<dbReference type="InterPro" id="IPR036271">
    <property type="entry name" value="Tet_transcr_reg_TetR-rel_C_sf"/>
</dbReference>
<sequence>MDDDPATEILEATYRSLCRRGYADLTVEDIAAEADRSKALVHYYYDSKENLFTEFLEYLYERYTAHLASVAGETPRERLFSLFEAVLADEAATPGEEFRTAMLEVKAQAPYDEAIQANLARFDEYLFERLREIIAAGVESGDFRERVDPATAAEFLATTITGAQTRRVAVGYPTDRLYETMTRYADTHLLVAAAAEGSN</sequence>
<dbReference type="Pfam" id="PF13977">
    <property type="entry name" value="TetR_C_6"/>
    <property type="match status" value="1"/>
</dbReference>
<dbReference type="PROSITE" id="PS50977">
    <property type="entry name" value="HTH_TETR_2"/>
    <property type="match status" value="1"/>
</dbReference>
<feature type="domain" description="HTH tetR-type" evidence="6">
    <location>
        <begin position="3"/>
        <end position="63"/>
    </location>
</feature>
<keyword evidence="1" id="KW-0678">Repressor</keyword>
<gene>
    <name evidence="7" type="ORF">DWB78_12635</name>
    <name evidence="8" type="ORF">SAMN05216278_0641</name>
</gene>
<evidence type="ECO:0000313" key="7">
    <source>
        <dbReference type="EMBL" id="RDI72497.1"/>
    </source>
</evidence>
<dbReference type="AlphaFoldDB" id="A0A1H0YHS7"/>
<evidence type="ECO:0000313" key="10">
    <source>
        <dbReference type="Proteomes" id="UP000255421"/>
    </source>
</evidence>
<organism evidence="8 9">
    <name type="scientific">Halopelagius longus</name>
    <dbReference type="NCBI Taxonomy" id="1236180"/>
    <lineage>
        <taxon>Archaea</taxon>
        <taxon>Methanobacteriati</taxon>
        <taxon>Methanobacteriota</taxon>
        <taxon>Stenosarchaea group</taxon>
        <taxon>Halobacteria</taxon>
        <taxon>Halobacteriales</taxon>
        <taxon>Haloferacaceae</taxon>
    </lineage>
</organism>
<dbReference type="PANTHER" id="PTHR47506:SF6">
    <property type="entry name" value="HTH-TYPE TRANSCRIPTIONAL REPRESSOR NEMR"/>
    <property type="match status" value="1"/>
</dbReference>
<reference evidence="9" key="2">
    <citation type="submission" date="2016-10" db="EMBL/GenBank/DDBJ databases">
        <authorList>
            <person name="Varghese N."/>
            <person name="Submissions S."/>
        </authorList>
    </citation>
    <scope>NUCLEOTIDE SEQUENCE [LARGE SCALE GENOMIC DNA]</scope>
    <source>
        <strain evidence="9">CGMCC 1.12397</strain>
    </source>
</reference>